<feature type="compositionally biased region" description="Basic and acidic residues" evidence="1">
    <location>
        <begin position="123"/>
        <end position="134"/>
    </location>
</feature>
<evidence type="ECO:0000256" key="1">
    <source>
        <dbReference type="SAM" id="MobiDB-lite"/>
    </source>
</evidence>
<keyword evidence="2" id="KW-0812">Transmembrane</keyword>
<organism evidence="3 4">
    <name type="scientific">Dunaliella salina</name>
    <name type="common">Green alga</name>
    <name type="synonym">Protococcus salinus</name>
    <dbReference type="NCBI Taxonomy" id="3046"/>
    <lineage>
        <taxon>Eukaryota</taxon>
        <taxon>Viridiplantae</taxon>
        <taxon>Chlorophyta</taxon>
        <taxon>core chlorophytes</taxon>
        <taxon>Chlorophyceae</taxon>
        <taxon>CS clade</taxon>
        <taxon>Chlamydomonadales</taxon>
        <taxon>Dunaliellaceae</taxon>
        <taxon>Dunaliella</taxon>
    </lineage>
</organism>
<reference evidence="3" key="1">
    <citation type="submission" date="2017-08" db="EMBL/GenBank/DDBJ databases">
        <authorList>
            <person name="Polle J.E."/>
            <person name="Barry K."/>
            <person name="Cushman J."/>
            <person name="Schmutz J."/>
            <person name="Tran D."/>
            <person name="Hathwaick L.T."/>
            <person name="Yim W.C."/>
            <person name="Jenkins J."/>
            <person name="Mckie-Krisberg Z.M."/>
            <person name="Prochnik S."/>
            <person name="Lindquist E."/>
            <person name="Dockter R.B."/>
            <person name="Adam C."/>
            <person name="Molina H."/>
            <person name="Bunkerborg J."/>
            <person name="Jin E."/>
            <person name="Buchheim M."/>
            <person name="Magnuson J."/>
        </authorList>
    </citation>
    <scope>NUCLEOTIDE SEQUENCE</scope>
    <source>
        <strain evidence="3">CCAP 19/18</strain>
    </source>
</reference>
<comment type="caution">
    <text evidence="3">The sequence shown here is derived from an EMBL/GenBank/DDBJ whole genome shotgun (WGS) entry which is preliminary data.</text>
</comment>
<feature type="region of interest" description="Disordered" evidence="1">
    <location>
        <begin position="106"/>
        <end position="144"/>
    </location>
</feature>
<gene>
    <name evidence="3" type="ORF">DUNSADRAFT_14159</name>
</gene>
<dbReference type="EMBL" id="MU069493">
    <property type="protein sequence ID" value="KAF5841156.1"/>
    <property type="molecule type" value="Genomic_DNA"/>
</dbReference>
<keyword evidence="2" id="KW-0472">Membrane</keyword>
<evidence type="ECO:0000313" key="4">
    <source>
        <dbReference type="Proteomes" id="UP000815325"/>
    </source>
</evidence>
<evidence type="ECO:0000256" key="2">
    <source>
        <dbReference type="SAM" id="Phobius"/>
    </source>
</evidence>
<protein>
    <submittedName>
        <fullName evidence="3">Uncharacterized protein</fullName>
    </submittedName>
</protein>
<keyword evidence="2" id="KW-1133">Transmembrane helix</keyword>
<evidence type="ECO:0000313" key="3">
    <source>
        <dbReference type="EMBL" id="KAF5841156.1"/>
    </source>
</evidence>
<proteinExistence type="predicted"/>
<feature type="transmembrane region" description="Helical" evidence="2">
    <location>
        <begin position="84"/>
        <end position="103"/>
    </location>
</feature>
<accession>A0ABQ7H2R9</accession>
<feature type="transmembrane region" description="Helical" evidence="2">
    <location>
        <begin position="181"/>
        <end position="199"/>
    </location>
</feature>
<sequence>MTAPHCTALQSSTKAVKGACLQRTWRPRAADALKYLPSNSSCSPSRLQVCSSHHPDQDVGSRTPAAKAAIFTGLLFDATAVPRGWIRVGGILFALIGMQYLGAGLRDGRMPPPSPQKESPSSDAHDASENERTGSGKSPQAPVGRPVAYSRSFYEASIWSRLFLACGFAVLVAAQESQLTLLVLAALNLAGALSMLSAVRRTDKALNLAADNKQSRLSS</sequence>
<name>A0ABQ7H2R9_DUNSA</name>
<keyword evidence="4" id="KW-1185">Reference proteome</keyword>
<dbReference type="Proteomes" id="UP000815325">
    <property type="component" value="Unassembled WGS sequence"/>
</dbReference>